<proteinExistence type="predicted"/>
<reference evidence="3 4" key="1">
    <citation type="journal article" date="2014" name="PLoS Genet.">
        <title>The Genome of Spironucleus salmonicida Highlights a Fish Pathogen Adapted to Fluctuating Environments.</title>
        <authorList>
            <person name="Xu F."/>
            <person name="Jerlstrom-Hultqvist J."/>
            <person name="Einarsson E."/>
            <person name="Astvaldsson A."/>
            <person name="Svard S.G."/>
            <person name="Andersson J.O."/>
        </authorList>
    </citation>
    <scope>NUCLEOTIDE SEQUENCE</scope>
    <source>
        <strain evidence="4">ATCC 50377</strain>
    </source>
</reference>
<dbReference type="Proteomes" id="UP000018208">
    <property type="component" value="Unassembled WGS sequence"/>
</dbReference>
<name>V6LI38_9EUKA</name>
<protein>
    <recommendedName>
        <fullName evidence="6">Trichohyalin</fullName>
    </recommendedName>
</protein>
<evidence type="ECO:0000313" key="4">
    <source>
        <dbReference type="EMBL" id="KAH0571029.1"/>
    </source>
</evidence>
<gene>
    <name evidence="3" type="ORF">SS50377_17056</name>
    <name evidence="4" type="ORF">SS50377_27323</name>
</gene>
<feature type="coiled-coil region" evidence="1">
    <location>
        <begin position="165"/>
        <end position="218"/>
    </location>
</feature>
<evidence type="ECO:0000256" key="2">
    <source>
        <dbReference type="SAM" id="MobiDB-lite"/>
    </source>
</evidence>
<evidence type="ECO:0000313" key="5">
    <source>
        <dbReference type="Proteomes" id="UP000018208"/>
    </source>
</evidence>
<feature type="compositionally biased region" description="Basic and acidic residues" evidence="2">
    <location>
        <begin position="324"/>
        <end position="345"/>
    </location>
</feature>
<evidence type="ECO:0008006" key="6">
    <source>
        <dbReference type="Google" id="ProtNLM"/>
    </source>
</evidence>
<keyword evidence="1" id="KW-0175">Coiled coil</keyword>
<evidence type="ECO:0000256" key="1">
    <source>
        <dbReference type="SAM" id="Coils"/>
    </source>
</evidence>
<dbReference type="AlphaFoldDB" id="V6LI38"/>
<feature type="region of interest" description="Disordered" evidence="2">
    <location>
        <begin position="322"/>
        <end position="346"/>
    </location>
</feature>
<dbReference type="VEuPathDB" id="GiardiaDB:SS50377_27323"/>
<dbReference type="EMBL" id="KI546139">
    <property type="protein sequence ID" value="EST43376.1"/>
    <property type="molecule type" value="Genomic_DNA"/>
</dbReference>
<evidence type="ECO:0000313" key="3">
    <source>
        <dbReference type="EMBL" id="EST43376.1"/>
    </source>
</evidence>
<sequence length="440" mass="51487">MQFDILQSLNVTIPNAQPVAAPSAYKVFSPVIQPPNADFKPQHQPRKTPENLTQKQMEQLTIEQKQLLINQLKYRAETKLPLTAQTPKIVQHEENGWCDCCYNDYLDAKNRAVKQHAVEKERLAAKQIQDRVLVDRLRDQELQKLEKSKRWDEMQKVIGQKEENKHQLKETQRLERQQLRSAQEEGLKKLEDTFKQKKQQQEHQRHAMEDDIQKHQTLKMERKAADNAIKEEYVLPSGLQIDQDVINKRKQEILEQIELQKAQKRAQKMMLNTSNQEQRHSLQQQLDQMALKHEAARKEKLHQQMEEAKRYDEDILRKANAVKQRRDNEARLVKESEKAARDAEKANSAAQLLRAEQQRAQLTAQLQEGQRQKQLNAELERLLERVHRIEGAVKPPRVTQECDRCDEIGSVERIVHLGAEEVADAEKYIALKIGRRGTQE</sequence>
<keyword evidence="5" id="KW-1185">Reference proteome</keyword>
<reference evidence="4" key="2">
    <citation type="submission" date="2020-12" db="EMBL/GenBank/DDBJ databases">
        <title>New Spironucleus salmonicida genome in near-complete chromosomes.</title>
        <authorList>
            <person name="Xu F."/>
            <person name="Kurt Z."/>
            <person name="Jimenez-Gonzalez A."/>
            <person name="Astvaldsson A."/>
            <person name="Andersson J.O."/>
            <person name="Svard S.G."/>
        </authorList>
    </citation>
    <scope>NUCLEOTIDE SEQUENCE</scope>
    <source>
        <strain evidence="4">ATCC 50377</strain>
    </source>
</reference>
<organism evidence="3">
    <name type="scientific">Spironucleus salmonicida</name>
    <dbReference type="NCBI Taxonomy" id="348837"/>
    <lineage>
        <taxon>Eukaryota</taxon>
        <taxon>Metamonada</taxon>
        <taxon>Diplomonadida</taxon>
        <taxon>Hexamitidae</taxon>
        <taxon>Hexamitinae</taxon>
        <taxon>Spironucleus</taxon>
    </lineage>
</organism>
<accession>V6LI38</accession>
<dbReference type="EMBL" id="AUWU02000007">
    <property type="protein sequence ID" value="KAH0571029.1"/>
    <property type="molecule type" value="Genomic_DNA"/>
</dbReference>